<dbReference type="GO" id="GO:0005220">
    <property type="term" value="F:inositol 1,4,5-trisphosphate-gated calcium channel activity"/>
    <property type="evidence" value="ECO:0007669"/>
    <property type="project" value="UniProtKB-UniRule"/>
</dbReference>
<keyword evidence="16" id="KW-1185">Reference proteome</keyword>
<keyword evidence="13" id="KW-0109">Calcium transport</keyword>
<evidence type="ECO:0000256" key="1">
    <source>
        <dbReference type="ARBA" id="ARBA00004477"/>
    </source>
</evidence>
<feature type="transmembrane region" description="Helical" evidence="13">
    <location>
        <begin position="2310"/>
        <end position="2332"/>
    </location>
</feature>
<keyword evidence="12 13" id="KW-0407">Ion channel</keyword>
<evidence type="ECO:0000256" key="11">
    <source>
        <dbReference type="ARBA" id="ARBA00023286"/>
    </source>
</evidence>
<dbReference type="InterPro" id="IPR014821">
    <property type="entry name" value="Ins145_P3_rcpt"/>
</dbReference>
<dbReference type="InterPro" id="IPR000699">
    <property type="entry name" value="RIH_dom"/>
</dbReference>
<dbReference type="SUPFAM" id="SSF82109">
    <property type="entry name" value="MIR domain"/>
    <property type="match status" value="2"/>
</dbReference>
<feature type="compositionally biased region" description="Basic residues" evidence="14">
    <location>
        <begin position="1836"/>
        <end position="1848"/>
    </location>
</feature>
<evidence type="ECO:0000256" key="6">
    <source>
        <dbReference type="ARBA" id="ARBA00022824"/>
    </source>
</evidence>
<evidence type="ECO:0000256" key="14">
    <source>
        <dbReference type="SAM" id="MobiDB-lite"/>
    </source>
</evidence>
<comment type="function">
    <text evidence="13">Receptor for inositol 1,4,5-trisphosphate, a second messenger that mediates the release of intracellular calcium.</text>
</comment>
<dbReference type="SMART" id="SM00472">
    <property type="entry name" value="MIR"/>
    <property type="match status" value="3"/>
</dbReference>
<dbReference type="PRINTS" id="PR00779">
    <property type="entry name" value="INSP3RECEPTR"/>
</dbReference>
<dbReference type="InterPro" id="IPR013662">
    <property type="entry name" value="RIH_assoc-dom"/>
</dbReference>
<feature type="region of interest" description="Disordered" evidence="14">
    <location>
        <begin position="1829"/>
        <end position="1848"/>
    </location>
</feature>
<evidence type="ECO:0000256" key="12">
    <source>
        <dbReference type="ARBA" id="ARBA00023303"/>
    </source>
</evidence>
<reference evidence="17" key="1">
    <citation type="submission" date="2025-08" db="UniProtKB">
        <authorList>
            <consortium name="RefSeq"/>
        </authorList>
    </citation>
    <scope>IDENTIFICATION</scope>
    <source>
        <tissue evidence="17">Whole sample</tissue>
    </source>
</reference>
<keyword evidence="13" id="KW-0107">Calcium channel</keyword>
<keyword evidence="4 13" id="KW-0812">Transmembrane</keyword>
<dbReference type="PANTHER" id="PTHR13715">
    <property type="entry name" value="RYANODINE RECEPTOR AND IP3 RECEPTOR"/>
    <property type="match status" value="1"/>
</dbReference>
<feature type="compositionally biased region" description="Polar residues" evidence="14">
    <location>
        <begin position="2695"/>
        <end position="2704"/>
    </location>
</feature>
<organism evidence="16 17">
    <name type="scientific">Crassostrea virginica</name>
    <name type="common">Eastern oyster</name>
    <dbReference type="NCBI Taxonomy" id="6565"/>
    <lineage>
        <taxon>Eukaryota</taxon>
        <taxon>Metazoa</taxon>
        <taxon>Spiralia</taxon>
        <taxon>Lophotrochozoa</taxon>
        <taxon>Mollusca</taxon>
        <taxon>Bivalvia</taxon>
        <taxon>Autobranchia</taxon>
        <taxon>Pteriomorphia</taxon>
        <taxon>Ostreida</taxon>
        <taxon>Ostreoidea</taxon>
        <taxon>Ostreidae</taxon>
        <taxon>Crassostrea</taxon>
    </lineage>
</organism>
<dbReference type="InterPro" id="IPR036300">
    <property type="entry name" value="MIR_dom_sf"/>
</dbReference>
<keyword evidence="5" id="KW-0677">Repeat</keyword>
<dbReference type="PROSITE" id="PS50919">
    <property type="entry name" value="MIR"/>
    <property type="match status" value="1"/>
</dbReference>
<dbReference type="Gene3D" id="2.80.10.50">
    <property type="match status" value="2"/>
</dbReference>
<keyword evidence="11 13" id="KW-1071">Ligand-gated ion channel</keyword>
<evidence type="ECO:0000256" key="4">
    <source>
        <dbReference type="ARBA" id="ARBA00022692"/>
    </source>
</evidence>
<dbReference type="Pfam" id="PF01365">
    <property type="entry name" value="RYDR_ITPR"/>
    <property type="match status" value="1"/>
</dbReference>
<evidence type="ECO:0000256" key="9">
    <source>
        <dbReference type="ARBA" id="ARBA00023136"/>
    </source>
</evidence>
<keyword evidence="6 13" id="KW-0256">Endoplasmic reticulum</keyword>
<keyword evidence="13" id="KW-0106">Calcium</keyword>
<dbReference type="PANTHER" id="PTHR13715:SF99">
    <property type="entry name" value="INOSITOL 1,4,5-TRISPHOSPHATE RECEPTOR-LIKE PROTEIN A"/>
    <property type="match status" value="1"/>
</dbReference>
<feature type="region of interest" description="Disordered" evidence="14">
    <location>
        <begin position="2686"/>
        <end position="2745"/>
    </location>
</feature>
<comment type="similarity">
    <text evidence="2 13">Belongs to the InsP3 receptor family.</text>
</comment>
<dbReference type="InterPro" id="IPR005821">
    <property type="entry name" value="Ion_trans_dom"/>
</dbReference>
<keyword evidence="3 13" id="KW-0813">Transport</keyword>
<comment type="subunit">
    <text evidence="13">Homotetramer.</text>
</comment>
<dbReference type="GO" id="GO:0051209">
    <property type="term" value="P:release of sequestered calcium ion into cytosol"/>
    <property type="evidence" value="ECO:0007669"/>
    <property type="project" value="UniProtKB-UniRule"/>
</dbReference>
<name>A0A8B8EPI5_CRAVI</name>
<protein>
    <recommendedName>
        <fullName evidence="13">Inositol 1,4,5-trisphosphate receptor</fullName>
    </recommendedName>
</protein>
<dbReference type="Pfam" id="PF08454">
    <property type="entry name" value="RIH_assoc"/>
    <property type="match status" value="1"/>
</dbReference>
<feature type="region of interest" description="Disordered" evidence="14">
    <location>
        <begin position="2805"/>
        <end position="2847"/>
    </location>
</feature>
<dbReference type="RefSeq" id="XP_022341733.1">
    <property type="nucleotide sequence ID" value="XM_022486025.1"/>
</dbReference>
<dbReference type="InterPro" id="IPR000493">
    <property type="entry name" value="InsP3_rcpt"/>
</dbReference>
<dbReference type="GO" id="GO:0070679">
    <property type="term" value="F:inositol 1,4,5 trisphosphate binding"/>
    <property type="evidence" value="ECO:0007669"/>
    <property type="project" value="UniProtKB-UniRule"/>
</dbReference>
<dbReference type="GO" id="GO:0005789">
    <property type="term" value="C:endoplasmic reticulum membrane"/>
    <property type="evidence" value="ECO:0007669"/>
    <property type="project" value="UniProtKB-SubCell"/>
</dbReference>
<evidence type="ECO:0000256" key="10">
    <source>
        <dbReference type="ARBA" id="ARBA00023170"/>
    </source>
</evidence>
<feature type="transmembrane region" description="Helical" evidence="13">
    <location>
        <begin position="2512"/>
        <end position="2539"/>
    </location>
</feature>
<evidence type="ECO:0000256" key="5">
    <source>
        <dbReference type="ARBA" id="ARBA00022737"/>
    </source>
</evidence>
<keyword evidence="10 13" id="KW-0675">Receptor</keyword>
<feature type="transmembrane region" description="Helical" evidence="13">
    <location>
        <begin position="2382"/>
        <end position="2405"/>
    </location>
</feature>
<comment type="subcellular location">
    <subcellularLocation>
        <location evidence="1 13">Endoplasmic reticulum membrane</location>
        <topology evidence="1 13">Multi-pass membrane protein</topology>
    </subcellularLocation>
</comment>
<evidence type="ECO:0000256" key="8">
    <source>
        <dbReference type="ARBA" id="ARBA00023065"/>
    </source>
</evidence>
<evidence type="ECO:0000313" key="16">
    <source>
        <dbReference type="Proteomes" id="UP000694844"/>
    </source>
</evidence>
<dbReference type="Gene3D" id="1.10.287.70">
    <property type="match status" value="1"/>
</dbReference>
<dbReference type="Pfam" id="PF02815">
    <property type="entry name" value="MIR"/>
    <property type="match status" value="1"/>
</dbReference>
<dbReference type="CDD" id="cd23280">
    <property type="entry name" value="beta-trefoil_MIR_itr-1-like"/>
    <property type="match status" value="1"/>
</dbReference>
<keyword evidence="9 13" id="KW-0472">Membrane</keyword>
<dbReference type="InterPro" id="IPR015925">
    <property type="entry name" value="Ryanodine_IP3_receptor"/>
</dbReference>
<evidence type="ECO:0000256" key="2">
    <source>
        <dbReference type="ARBA" id="ARBA00009453"/>
    </source>
</evidence>
<dbReference type="SUPFAM" id="SSF100909">
    <property type="entry name" value="IP3 receptor type 1 binding core, domain 2"/>
    <property type="match status" value="2"/>
</dbReference>
<evidence type="ECO:0000259" key="15">
    <source>
        <dbReference type="PROSITE" id="PS50919"/>
    </source>
</evidence>
<keyword evidence="8 13" id="KW-0406">Ion transport</keyword>
<feature type="compositionally biased region" description="Basic and acidic residues" evidence="14">
    <location>
        <begin position="2706"/>
        <end position="2716"/>
    </location>
</feature>
<comment type="domain">
    <text evidence="13">The receptor contains a calcium channel in its C-terminal extremity. Its large N-terminal cytoplasmic region has the ligand-binding site in the N-terminus and modulatory sites in the middle portion immediately upstream of the channel region.</text>
</comment>
<evidence type="ECO:0000313" key="17">
    <source>
        <dbReference type="RefSeq" id="XP_022341733.1"/>
    </source>
</evidence>
<dbReference type="OrthoDB" id="300855at2759"/>
<dbReference type="Proteomes" id="UP000694844">
    <property type="component" value="Chromosome 5"/>
</dbReference>
<accession>A0A8B8EPI5</accession>
<feature type="transmembrane region" description="Helical" evidence="13">
    <location>
        <begin position="2247"/>
        <end position="2269"/>
    </location>
</feature>
<evidence type="ECO:0000256" key="7">
    <source>
        <dbReference type="ARBA" id="ARBA00022989"/>
    </source>
</evidence>
<gene>
    <name evidence="17" type="primary">LOC111135721</name>
</gene>
<dbReference type="GeneID" id="111135721"/>
<proteinExistence type="inferred from homology"/>
<evidence type="ECO:0000256" key="3">
    <source>
        <dbReference type="ARBA" id="ARBA00022448"/>
    </source>
</evidence>
<keyword evidence="7 13" id="KW-1133">Transmembrane helix</keyword>
<dbReference type="Pfam" id="PF08709">
    <property type="entry name" value="Ins145_P3_rec"/>
    <property type="match status" value="1"/>
</dbReference>
<sequence>MSGGGRPSFSELMQPRFSIHIPEKIQLHGCGEDPGMGEYLCIGDYVCLYCEETEGYVYSSQSSSSNNGLYIYSNQERNRPRNIPNPQVVVFQVCIQNRYKLNKKYRKWMNSLQTDNAEQITRGLLKQAKSAADAENKDNEAEQTRQHGKRVRYGEVVQLKHVFTGKFVHMSTTQTSQKDKNNMKVSLHEYNAKNAQFRILPRYKVKSEGEIVQLFDQIVFESVKSHGHYFHASEPFQIDHFSYGSELNLGVERSSFTLIGSYRQLQEQDRFVRGGSVIRLFHKELEAYLVAEGLFEDCVTEDVHFRIRVIDQHKPRSLSPSTSGITYWQIEAEHSILDGDILRWEQQVRLRHFLTRQYMCIDSKMDVSLVTDPSDPRTVFRLHSVLKERDEISYESYARIEHMLTGCWLHALKDEDYERKVDDLEGKEKSMQGLRWDSAGVRKVSASSESMYDDAYTLQHVTSEDVHNFNYVAGMVPFLFNLIQDLQMEPELNAKKTHGIITALKEIKIFMLPTGQPDKNRQKLMRNLRVIDLLVNLLQCPLGDGEEESHVIRIFKEAYDVLHAYMIGKSRKNALYMAKYIDFFQTQFTQKGGIGLNVAQMIVELIRDKRKIVDRITKNNIDTFLQLLRTNKNYRFLDLLQVLCVCDGVAIPNNQSYIVEQWLRESRDSVYLTERGQNINKRPNIVYVSTDQGTTWVPLHLFVDFETPEFDEEKYNFLIHQLDLFKALCFGRNDYAVHVITREFGYLTWEDAYLCLTADLLPDHIRAKYCELIIGLFVDVGNNYSVLDHPNICFIYEYVGSKDSEREQSSFTAGSQERGPGEVVKDLVTIFPVLRDWMAEFLAGNCQMTASEIGHNLLIEQVLHLLQHLVKFGYYMDMEDVKQLLTPLLSLLDGTHDVPFPKDKGKGYSKDSQKTVSQYRSTARFEQSKEAEAVVNAKYQAMEVLDFLLTFQRNLRLKAFVSKFKICEQNASRHRSALLMEPLMYETYNPQNQTKKALKSQKKVLKEIREMVTLSSIFDMDSTTRVLLDLSEYKYDRVVTKSLDILNKLYSSQEDMFKLADRAQILLTHDSARVHREVQRSLPVLRRLAKQKLNDQQVQLMSEILDELAEFCHLPKYPKEPHFMNQNIMISHGILHIVVDILSQEIDAKLVEQQYMGMATIFRKTLYLMELLARENSAVQETLFEHIDDLLEVQIVPSNLAIALKELFIANQTTCLKVSSKQIQKIVLLCAHHQNQAPEFLELLSVLVKVEGLDMTIKRNQALVMKYIMQNYRKAAYVLDQPRDQRELILTNQGQEGDLAYYIDLVDLLATCAEGENKFIESLCQTILPMQDIFWVINHPNIACNLKKPFVKYLMWVYMKPVGSMTESGVADLQHNRELWEFIESASDIINHVTQTIRNQGEKITTILKAPPSKSFIDDPHDPRSVVHGGVFFILDAALPFFEVFFSLFYVPDKDLYAHEVTVTDELATGLTAFTDVIGHLLTNPAHMKSVVSLLTILISSSSSPKAALISVLEKFSTEMKLGDTKTAVRKGNMEYYASELELNAKFHTFATNSSVLFRGHNTVQAQVKYKIKREYTAMGSNEELPLGEEFQSLLKCFIVHNEKKAIKRFAPAKKLLQQLEISAKVVRKGSAITNSSQEDLDIKCLQLLRAMVHNEERKLPDDWDTKTAEHKIKSQLGLIKDVQNAINTHDFVNKVLPHIARRSDSICREVLAFLSIMLFNANREVQRSMLDYFLSTREEVFFMAVRERMQISTNSIKEKMILRRKFQQKGRSLLAQHQGRVKEALDNLSSFQTSISAGRKALQMIQAYEIRVKKEKMQGWAALSRAKAPLSESKKGKKKKMKDQKKKNLVISNGIKRDYSSNEALLKHAESPDSLQNPLTLMVPNSEPPMAMVVEEDEEKAAEEMIATMNEGVVDMLEYKDDGYIELIFKLLARICDGQHFGLQNYLREQPDNVKSFNIVGETAQFLNVVYTTINRKTINLIIQLFNTLNEFCSGNQENRVVVYDRKLVDYINFILRAGDIADCGPEKILELRQAIASVIISLIEENGPGKSQVAKEVKDTLDKGAIFRCMTLCYEAHQSEKPSLDDLSPTEDESVLKSARSLAVIGGSILQGFVGTQKNQLRETLMEVGFTFFLILARMQDIDPLMISTLQVTPDQKKAYEFYQKNSLSIEIIKDDVLQKVNFRVKNKNFLREEVKENLKWNVDRSSPSNKIRDLMGWTRDIMQDISYQRKILCNPIAMMFTKGWLLWNHGATILSLVINFLMLVTWDARASVEDYNKTMGRNQTLDLTLLHDPTPRIVHIPMDHYMLAMYALGGTHNILSLFVLISYFLSNHPRLPTKEEIKAPFRTLCGGSSNGGKGKKTNEDLLTEKKADEISKLDVKFFSFTTFYYMLFLAMSVTGSYLHAKYGHGYFFAFHLLNIVNNNQLLSGVIKAVTLNGVSLLWVAILGLIVIYIYALIGFAALRAFFAPGEYLYCSTLWQCTVTVIRYGLIGDMFDTLKQNGENSTFASFWPLVLYHVSFFIFITTIGLNIIFGIIVDTFSELRDLKWRAESDMKDTCFICSRNSYDFEHNGKGFDHHVRNEHNMWAYVFFLIHLEDVKTSDFTALELYVHKLVALENYDFFPMNRALCLTSVDTDSTESKIDELLNRVTTIALKQKEEEAEKKRKAEKMKQKRWQEKHRQFMFGIQDDEPSNDNGKSQSSEKIVIKSKSDRSLSRPPSIISLQKTPGAEIATPDGTIDRKDAKKLEQKARLVLRESDESEVAATEDSDSVGSIHEEYDLLKEDFSTVGMLEPMPPAFRERALSIPGISSLVTQSSEEDRKSGDELHVLVEDETDDDSVKESTRL</sequence>
<feature type="region of interest" description="Disordered" evidence="14">
    <location>
        <begin position="128"/>
        <end position="149"/>
    </location>
</feature>
<dbReference type="Pfam" id="PF00520">
    <property type="entry name" value="Ion_trans"/>
    <property type="match status" value="1"/>
</dbReference>
<feature type="transmembrane region" description="Helical" evidence="13">
    <location>
        <begin position="2443"/>
        <end position="2465"/>
    </location>
</feature>
<evidence type="ECO:0000256" key="13">
    <source>
        <dbReference type="RuleBase" id="RU368044"/>
    </source>
</evidence>
<dbReference type="InterPro" id="IPR035910">
    <property type="entry name" value="RyR/IP3R_RIH_dom_sf"/>
</dbReference>
<feature type="compositionally biased region" description="Basic and acidic residues" evidence="14">
    <location>
        <begin position="2819"/>
        <end position="2832"/>
    </location>
</feature>
<dbReference type="InterPro" id="IPR016093">
    <property type="entry name" value="MIR_motif"/>
</dbReference>
<feature type="compositionally biased region" description="Basic and acidic residues" evidence="14">
    <location>
        <begin position="132"/>
        <end position="145"/>
    </location>
</feature>
<feature type="region of interest" description="Disordered" evidence="14">
    <location>
        <begin position="2659"/>
        <end position="2678"/>
    </location>
</feature>
<feature type="domain" description="MIR" evidence="15">
    <location>
        <begin position="148"/>
        <end position="202"/>
    </location>
</feature>